<dbReference type="Proteomes" id="UP000472261">
    <property type="component" value="Unplaced"/>
</dbReference>
<evidence type="ECO:0000313" key="1">
    <source>
        <dbReference type="Ensembl" id="ENSPCLP00000023419.1"/>
    </source>
</evidence>
<reference evidence="1" key="1">
    <citation type="submission" date="2025-08" db="UniProtKB">
        <authorList>
            <consortium name="Ensembl"/>
        </authorList>
    </citation>
    <scope>IDENTIFICATION</scope>
</reference>
<name>A0A669QRM6_PHACC</name>
<protein>
    <submittedName>
        <fullName evidence="1">Uncharacterized protein</fullName>
    </submittedName>
</protein>
<sequence>FRPASFPASQLASLEGCAHAAALTSLCGKKVLCFLYAIYGELLHRDVIPSPRQLPASSFCGYPPPDVLLSHWLELFPNLVTPACSPSHYPCQICNNVAQQQG</sequence>
<keyword evidence="2" id="KW-1185">Reference proteome</keyword>
<evidence type="ECO:0000313" key="2">
    <source>
        <dbReference type="Proteomes" id="UP000472261"/>
    </source>
</evidence>
<accession>A0A669QRM6</accession>
<dbReference type="AlphaFoldDB" id="A0A669QRM6"/>
<proteinExistence type="predicted"/>
<dbReference type="Ensembl" id="ENSPCLT00000032555.1">
    <property type="protein sequence ID" value="ENSPCLP00000023419.1"/>
    <property type="gene ID" value="ENSPCLG00000020706.1"/>
</dbReference>
<reference evidence="1" key="2">
    <citation type="submission" date="2025-09" db="UniProtKB">
        <authorList>
            <consortium name="Ensembl"/>
        </authorList>
    </citation>
    <scope>IDENTIFICATION</scope>
</reference>
<organism evidence="1 2">
    <name type="scientific">Phasianus colchicus</name>
    <name type="common">Common pheasant</name>
    <dbReference type="NCBI Taxonomy" id="9054"/>
    <lineage>
        <taxon>Eukaryota</taxon>
        <taxon>Metazoa</taxon>
        <taxon>Chordata</taxon>
        <taxon>Craniata</taxon>
        <taxon>Vertebrata</taxon>
        <taxon>Euteleostomi</taxon>
        <taxon>Archelosauria</taxon>
        <taxon>Archosauria</taxon>
        <taxon>Dinosauria</taxon>
        <taxon>Saurischia</taxon>
        <taxon>Theropoda</taxon>
        <taxon>Coelurosauria</taxon>
        <taxon>Aves</taxon>
        <taxon>Neognathae</taxon>
        <taxon>Galloanserae</taxon>
        <taxon>Galliformes</taxon>
        <taxon>Phasianidae</taxon>
        <taxon>Phasianinae</taxon>
        <taxon>Phasianus</taxon>
    </lineage>
</organism>